<comment type="caution">
    <text evidence="1">The sequence shown here is derived from an EMBL/GenBank/DDBJ whole genome shotgun (WGS) entry which is preliminary data.</text>
</comment>
<dbReference type="OrthoDB" id="5986190at2759"/>
<dbReference type="InterPro" id="IPR053137">
    <property type="entry name" value="NLR-like"/>
</dbReference>
<dbReference type="InParanoid" id="A0A1Y2DH50"/>
<sequence length="69" mass="7490">METSKTKLGADHPDTLTSMANLALTWKAQGRQADALVLMQGCAQAQKRVLGPEHPNTLSTQAIIEDWSI</sequence>
<dbReference type="Proteomes" id="UP000193689">
    <property type="component" value="Unassembled WGS sequence"/>
</dbReference>
<dbReference type="GeneID" id="63777355"/>
<evidence type="ECO:0008006" key="3">
    <source>
        <dbReference type="Google" id="ProtNLM"/>
    </source>
</evidence>
<organism evidence="1 2">
    <name type="scientific">Pseudomassariella vexata</name>
    <dbReference type="NCBI Taxonomy" id="1141098"/>
    <lineage>
        <taxon>Eukaryota</taxon>
        <taxon>Fungi</taxon>
        <taxon>Dikarya</taxon>
        <taxon>Ascomycota</taxon>
        <taxon>Pezizomycotina</taxon>
        <taxon>Sordariomycetes</taxon>
        <taxon>Xylariomycetidae</taxon>
        <taxon>Amphisphaeriales</taxon>
        <taxon>Pseudomassariaceae</taxon>
        <taxon>Pseudomassariella</taxon>
    </lineage>
</organism>
<dbReference type="EMBL" id="MCFJ01000016">
    <property type="protein sequence ID" value="ORY58456.1"/>
    <property type="molecule type" value="Genomic_DNA"/>
</dbReference>
<dbReference type="Pfam" id="PF13374">
    <property type="entry name" value="TPR_10"/>
    <property type="match status" value="1"/>
</dbReference>
<accession>A0A1Y2DH50</accession>
<dbReference type="SUPFAM" id="SSF48452">
    <property type="entry name" value="TPR-like"/>
    <property type="match status" value="1"/>
</dbReference>
<evidence type="ECO:0000313" key="2">
    <source>
        <dbReference type="Proteomes" id="UP000193689"/>
    </source>
</evidence>
<dbReference type="AlphaFoldDB" id="A0A1Y2DH50"/>
<dbReference type="InterPro" id="IPR011990">
    <property type="entry name" value="TPR-like_helical_dom_sf"/>
</dbReference>
<gene>
    <name evidence="1" type="ORF">BCR38DRAFT_447339</name>
</gene>
<dbReference type="PANTHER" id="PTHR46082:SF11">
    <property type="entry name" value="AAA+ ATPASE DOMAIN-CONTAINING PROTEIN-RELATED"/>
    <property type="match status" value="1"/>
</dbReference>
<dbReference type="PANTHER" id="PTHR46082">
    <property type="entry name" value="ATP/GTP-BINDING PROTEIN-RELATED"/>
    <property type="match status" value="1"/>
</dbReference>
<keyword evidence="2" id="KW-1185">Reference proteome</keyword>
<name>A0A1Y2DH50_9PEZI</name>
<protein>
    <recommendedName>
        <fullName evidence="3">Kinesin light chain</fullName>
    </recommendedName>
</protein>
<reference evidence="1 2" key="1">
    <citation type="submission" date="2016-07" db="EMBL/GenBank/DDBJ databases">
        <title>Pervasive Adenine N6-methylation of Active Genes in Fungi.</title>
        <authorList>
            <consortium name="DOE Joint Genome Institute"/>
            <person name="Mondo S.J."/>
            <person name="Dannebaum R.O."/>
            <person name="Kuo R.C."/>
            <person name="Labutti K."/>
            <person name="Haridas S."/>
            <person name="Kuo A."/>
            <person name="Salamov A."/>
            <person name="Ahrendt S.R."/>
            <person name="Lipzen A."/>
            <person name="Sullivan W."/>
            <person name="Andreopoulos W.B."/>
            <person name="Clum A."/>
            <person name="Lindquist E."/>
            <person name="Daum C."/>
            <person name="Ramamoorthy G.K."/>
            <person name="Gryganskyi A."/>
            <person name="Culley D."/>
            <person name="Magnuson J.K."/>
            <person name="James T.Y."/>
            <person name="O'Malley M.A."/>
            <person name="Stajich J.E."/>
            <person name="Spatafora J.W."/>
            <person name="Visel A."/>
            <person name="Grigoriev I.V."/>
        </authorList>
    </citation>
    <scope>NUCLEOTIDE SEQUENCE [LARGE SCALE GENOMIC DNA]</scope>
    <source>
        <strain evidence="1 2">CBS 129021</strain>
    </source>
</reference>
<dbReference type="RefSeq" id="XP_040711373.1">
    <property type="nucleotide sequence ID" value="XM_040861143.1"/>
</dbReference>
<evidence type="ECO:0000313" key="1">
    <source>
        <dbReference type="EMBL" id="ORY58456.1"/>
    </source>
</evidence>
<proteinExistence type="predicted"/>
<dbReference type="Gene3D" id="1.25.40.10">
    <property type="entry name" value="Tetratricopeptide repeat domain"/>
    <property type="match status" value="1"/>
</dbReference>